<evidence type="ECO:0000313" key="7">
    <source>
        <dbReference type="EMBL" id="KAJ6984031.1"/>
    </source>
</evidence>
<evidence type="ECO:0000313" key="8">
    <source>
        <dbReference type="Proteomes" id="UP001164929"/>
    </source>
</evidence>
<evidence type="ECO:0000256" key="2">
    <source>
        <dbReference type="ARBA" id="ARBA00022692"/>
    </source>
</evidence>
<sequence length="318" mass="35570">MEDQYTWMENKIDFISCSRPAYVSEEEVHNVILDVILSTNGKQSVCVSREEIRGTPRYLIGSDASLMPMMSLILLRKLPSTPDKYRELSARLMLRPDSLENLSRVDFRTFIDSISAWQNIIRSSVKQRCVIVVGLHLYDIGKCYCGCLEKAMQFSINVDSVVHSGDASLNLVDHNRELYPSGPGALASEIENKAALISSLVMVVRVATEEAYVMVFGNMVLRSSLVYSVPDLAVQQGFMEEAGVPVSKVHPLYPGFLFEIGFLILAELLVPTLTFDESNFSLWGSGEWWMLLVAQSMAVGMVMVRWVSRYSDPVMATG</sequence>
<keyword evidence="4 5" id="KW-0472">Membrane</keyword>
<evidence type="ECO:0000313" key="6">
    <source>
        <dbReference type="EMBL" id="KAJ6984021.1"/>
    </source>
</evidence>
<feature type="transmembrane region" description="Helical" evidence="5">
    <location>
        <begin position="287"/>
        <end position="307"/>
    </location>
</feature>
<organism evidence="7 8">
    <name type="scientific">Populus alba x Populus x berolinensis</name>
    <dbReference type="NCBI Taxonomy" id="444605"/>
    <lineage>
        <taxon>Eukaryota</taxon>
        <taxon>Viridiplantae</taxon>
        <taxon>Streptophyta</taxon>
        <taxon>Embryophyta</taxon>
        <taxon>Tracheophyta</taxon>
        <taxon>Spermatophyta</taxon>
        <taxon>Magnoliopsida</taxon>
        <taxon>eudicotyledons</taxon>
        <taxon>Gunneridae</taxon>
        <taxon>Pentapetalae</taxon>
        <taxon>rosids</taxon>
        <taxon>fabids</taxon>
        <taxon>Malpighiales</taxon>
        <taxon>Salicaceae</taxon>
        <taxon>Saliceae</taxon>
        <taxon>Populus</taxon>
    </lineage>
</organism>
<evidence type="ECO:0000256" key="4">
    <source>
        <dbReference type="ARBA" id="ARBA00023136"/>
    </source>
</evidence>
<protein>
    <submittedName>
        <fullName evidence="7">Uncharacterized protein</fullName>
    </submittedName>
</protein>
<dbReference type="PANTHER" id="PTHR32322">
    <property type="entry name" value="INNER MEMBRANE TRANSPORTER"/>
    <property type="match status" value="1"/>
</dbReference>
<accession>A0AAD6MEX0</accession>
<dbReference type="GO" id="GO:0009507">
    <property type="term" value="C:chloroplast"/>
    <property type="evidence" value="ECO:0007669"/>
    <property type="project" value="TreeGrafter"/>
</dbReference>
<gene>
    <name evidence="6" type="ORF">NC653_022286</name>
    <name evidence="7" type="ORF">NC653_022296</name>
</gene>
<dbReference type="GO" id="GO:0016020">
    <property type="term" value="C:membrane"/>
    <property type="evidence" value="ECO:0007669"/>
    <property type="project" value="UniProtKB-SubCell"/>
</dbReference>
<proteinExistence type="predicted"/>
<evidence type="ECO:0000256" key="1">
    <source>
        <dbReference type="ARBA" id="ARBA00004141"/>
    </source>
</evidence>
<evidence type="ECO:0000256" key="5">
    <source>
        <dbReference type="SAM" id="Phobius"/>
    </source>
</evidence>
<dbReference type="AlphaFoldDB" id="A0AAD6MEX0"/>
<comment type="subcellular location">
    <subcellularLocation>
        <location evidence="1">Membrane</location>
        <topology evidence="1">Multi-pass membrane protein</topology>
    </subcellularLocation>
</comment>
<feature type="transmembrane region" description="Helical" evidence="5">
    <location>
        <begin position="256"/>
        <end position="275"/>
    </location>
</feature>
<dbReference type="PANTHER" id="PTHR32322:SF2">
    <property type="entry name" value="EAMA DOMAIN-CONTAINING PROTEIN"/>
    <property type="match status" value="1"/>
</dbReference>
<dbReference type="EMBL" id="JAQIZT010000009">
    <property type="protein sequence ID" value="KAJ6984031.1"/>
    <property type="molecule type" value="Genomic_DNA"/>
</dbReference>
<keyword evidence="3 5" id="KW-1133">Transmembrane helix</keyword>
<keyword evidence="2 5" id="KW-0812">Transmembrane</keyword>
<reference evidence="7" key="1">
    <citation type="journal article" date="2023" name="Mol. Ecol. Resour.">
        <title>Chromosome-level genome assembly of a triploid poplar Populus alba 'Berolinensis'.</title>
        <authorList>
            <person name="Chen S."/>
            <person name="Yu Y."/>
            <person name="Wang X."/>
            <person name="Wang S."/>
            <person name="Zhang T."/>
            <person name="Zhou Y."/>
            <person name="He R."/>
            <person name="Meng N."/>
            <person name="Wang Y."/>
            <person name="Liu W."/>
            <person name="Liu Z."/>
            <person name="Liu J."/>
            <person name="Guo Q."/>
            <person name="Huang H."/>
            <person name="Sederoff R.R."/>
            <person name="Wang G."/>
            <person name="Qu G."/>
            <person name="Chen S."/>
        </authorList>
    </citation>
    <scope>NUCLEOTIDE SEQUENCE</scope>
    <source>
        <strain evidence="7">SC-2020</strain>
    </source>
</reference>
<dbReference type="Proteomes" id="UP001164929">
    <property type="component" value="Chromosome 9"/>
</dbReference>
<name>A0AAD6MEX0_9ROSI</name>
<evidence type="ECO:0000256" key="3">
    <source>
        <dbReference type="ARBA" id="ARBA00022989"/>
    </source>
</evidence>
<dbReference type="EMBL" id="JAQIZT010000009">
    <property type="protein sequence ID" value="KAJ6984021.1"/>
    <property type="molecule type" value="Genomic_DNA"/>
</dbReference>
<keyword evidence="8" id="KW-1185">Reference proteome</keyword>
<comment type="caution">
    <text evidence="7">The sequence shown here is derived from an EMBL/GenBank/DDBJ whole genome shotgun (WGS) entry which is preliminary data.</text>
</comment>
<dbReference type="InterPro" id="IPR050638">
    <property type="entry name" value="AA-Vitamin_Transporters"/>
</dbReference>